<evidence type="ECO:0000256" key="3">
    <source>
        <dbReference type="ARBA" id="ARBA00018727"/>
    </source>
</evidence>
<feature type="region of interest" description="Disordered" evidence="5">
    <location>
        <begin position="443"/>
        <end position="478"/>
    </location>
</feature>
<feature type="region of interest" description="Disordered" evidence="5">
    <location>
        <begin position="331"/>
        <end position="383"/>
    </location>
</feature>
<accession>G4TD31</accession>
<dbReference type="Pfam" id="PF07915">
    <property type="entry name" value="PRKCSH"/>
    <property type="match status" value="1"/>
</dbReference>
<evidence type="ECO:0000256" key="6">
    <source>
        <dbReference type="SAM" id="SignalP"/>
    </source>
</evidence>
<sequence length="523" mass="56571">MLPLTLLALIVGSAEQAFALRSSNVPEDLFAYPKYSIHFLNGQPVLNDTAQRWLQDGVVDQDEFLGHKTSSQDASKLFKSIAGGPEDAELAPAAASPPNDAPSHPPTLQKMKLGSSDYLCLLPSPPDVPSSDDDSQQAPQPIRAWELLQPLEGTCLYMHPGWFSYAYCHGRHVRQFRELEPNLPFGAPPAAAMAFPSILTRGNLFFSSIGLKTPAEDPNEPAYMLGHAPTPAATTPNDDDQGKTQHLSVADRTALANRLELARGAGQRYLNLHMGDGTVCDKSGQPRQVNVQEHKTCSYTLLIHTPRLCNEPGFKDPRDDLPDTPLHCRKIVDTLDGTDPTLPASSSPFERRKPKPLPAPRKERAKGKDKDGGGKMTSGADDKINDAQAKMIRAAFDALLGRKDSTKGNNNNQGGTGEGKSKGEDLADKIVAVSIDEDGEIQFLDSLGGGSKDKKKADKNKDNAAAPTLRNDQLGDDEGDVMEIELADGEDAARLMKILQDAGFDARFPGADDDEKEGKHDEL</sequence>
<dbReference type="GO" id="GO:0030246">
    <property type="term" value="F:carbohydrate binding"/>
    <property type="evidence" value="ECO:0007669"/>
    <property type="project" value="UniProtKB-KW"/>
</dbReference>
<dbReference type="InterPro" id="IPR045149">
    <property type="entry name" value="OS-9-like"/>
</dbReference>
<dbReference type="AlphaFoldDB" id="G4TD31"/>
<evidence type="ECO:0000256" key="5">
    <source>
        <dbReference type="SAM" id="MobiDB-lite"/>
    </source>
</evidence>
<keyword evidence="9" id="KW-1185">Reference proteome</keyword>
<dbReference type="GO" id="GO:0005788">
    <property type="term" value="C:endoplasmic reticulum lumen"/>
    <property type="evidence" value="ECO:0007669"/>
    <property type="project" value="TreeGrafter"/>
</dbReference>
<dbReference type="GO" id="GO:0005789">
    <property type="term" value="C:endoplasmic reticulum membrane"/>
    <property type="evidence" value="ECO:0007669"/>
    <property type="project" value="UniProtKB-SubCell"/>
</dbReference>
<name>G4TD31_SERID</name>
<proteinExistence type="inferred from homology"/>
<feature type="chain" id="PRO_5003468378" description="Protein OS-9 homolog" evidence="6">
    <location>
        <begin position="20"/>
        <end position="523"/>
    </location>
</feature>
<keyword evidence="6" id="KW-0732">Signal</keyword>
<gene>
    <name evidence="8" type="ORF">PIIN_03127</name>
</gene>
<protein>
    <recommendedName>
        <fullName evidence="3">Protein OS-9 homolog</fullName>
    </recommendedName>
</protein>
<reference evidence="8 9" key="1">
    <citation type="journal article" date="2011" name="PLoS Pathog.">
        <title>Endophytic Life Strategies Decoded by Genome and Transcriptome Analyses of the Mutualistic Root Symbiont Piriformospora indica.</title>
        <authorList>
            <person name="Zuccaro A."/>
            <person name="Lahrmann U."/>
            <person name="Guldener U."/>
            <person name="Langen G."/>
            <person name="Pfiffi S."/>
            <person name="Biedenkopf D."/>
            <person name="Wong P."/>
            <person name="Samans B."/>
            <person name="Grimm C."/>
            <person name="Basiewicz M."/>
            <person name="Murat C."/>
            <person name="Martin F."/>
            <person name="Kogel K.H."/>
        </authorList>
    </citation>
    <scope>NUCLEOTIDE SEQUENCE [LARGE SCALE GENOMIC DNA]</scope>
    <source>
        <strain evidence="8 9">DSM 11827</strain>
    </source>
</reference>
<dbReference type="InterPro" id="IPR012913">
    <property type="entry name" value="OS9-like_dom"/>
</dbReference>
<comment type="caution">
    <text evidence="8">The sequence shown here is derived from an EMBL/GenBank/DDBJ whole genome shotgun (WGS) entry which is preliminary data.</text>
</comment>
<dbReference type="STRING" id="1109443.G4TD31"/>
<feature type="compositionally biased region" description="Basic and acidic residues" evidence="5">
    <location>
        <begin position="451"/>
        <end position="462"/>
    </location>
</feature>
<dbReference type="OMA" id="EEAYIRC"/>
<dbReference type="EMBL" id="CAFZ01000050">
    <property type="protein sequence ID" value="CCA69227.1"/>
    <property type="molecule type" value="Genomic_DNA"/>
</dbReference>
<dbReference type="Proteomes" id="UP000007148">
    <property type="component" value="Unassembled WGS sequence"/>
</dbReference>
<evidence type="ECO:0000256" key="2">
    <source>
        <dbReference type="ARBA" id="ARBA00009918"/>
    </source>
</evidence>
<evidence type="ECO:0000256" key="1">
    <source>
        <dbReference type="ARBA" id="ARBA00004367"/>
    </source>
</evidence>
<dbReference type="InterPro" id="IPR009011">
    <property type="entry name" value="Man6P_isomerase_rcpt-bd_dom_sf"/>
</dbReference>
<feature type="domain" description="Protein OS9-like" evidence="7">
    <location>
        <begin position="153"/>
        <end position="280"/>
    </location>
</feature>
<comment type="subcellular location">
    <subcellularLocation>
        <location evidence="1">Endoplasmic reticulum membrane</location>
        <topology evidence="1">Peripheral membrane protein</topology>
        <orientation evidence="1">Lumenal side</orientation>
    </subcellularLocation>
</comment>
<dbReference type="PANTHER" id="PTHR15414:SF0">
    <property type="entry name" value="ENDOPLASMIC RETICULUM LECTIN 1"/>
    <property type="match status" value="1"/>
</dbReference>
<feature type="signal peptide" evidence="6">
    <location>
        <begin position="1"/>
        <end position="19"/>
    </location>
</feature>
<feature type="region of interest" description="Disordered" evidence="5">
    <location>
        <begin position="402"/>
        <end position="425"/>
    </location>
</feature>
<dbReference type="Gene3D" id="2.70.130.10">
    <property type="entry name" value="Mannose-6-phosphate receptor binding domain"/>
    <property type="match status" value="1"/>
</dbReference>
<evidence type="ECO:0000313" key="8">
    <source>
        <dbReference type="EMBL" id="CCA69227.1"/>
    </source>
</evidence>
<keyword evidence="4" id="KW-0430">Lectin</keyword>
<dbReference type="InParanoid" id="G4TD31"/>
<dbReference type="eggNOG" id="KOG3394">
    <property type="taxonomic scope" value="Eukaryota"/>
</dbReference>
<dbReference type="HOGENOM" id="CLU_039533_0_0_1"/>
<organism evidence="8 9">
    <name type="scientific">Serendipita indica (strain DSM 11827)</name>
    <name type="common">Root endophyte fungus</name>
    <name type="synonym">Piriformospora indica</name>
    <dbReference type="NCBI Taxonomy" id="1109443"/>
    <lineage>
        <taxon>Eukaryota</taxon>
        <taxon>Fungi</taxon>
        <taxon>Dikarya</taxon>
        <taxon>Basidiomycota</taxon>
        <taxon>Agaricomycotina</taxon>
        <taxon>Agaricomycetes</taxon>
        <taxon>Sebacinales</taxon>
        <taxon>Serendipitaceae</taxon>
        <taxon>Serendipita</taxon>
    </lineage>
</organism>
<evidence type="ECO:0000259" key="7">
    <source>
        <dbReference type="Pfam" id="PF07915"/>
    </source>
</evidence>
<dbReference type="GO" id="GO:0030970">
    <property type="term" value="P:retrograde protein transport, ER to cytosol"/>
    <property type="evidence" value="ECO:0007669"/>
    <property type="project" value="TreeGrafter"/>
</dbReference>
<feature type="compositionally biased region" description="Basic and acidic residues" evidence="5">
    <location>
        <begin position="360"/>
        <end position="373"/>
    </location>
</feature>
<dbReference type="OrthoDB" id="448954at2759"/>
<comment type="similarity">
    <text evidence="2">Belongs to the OS-9 family.</text>
</comment>
<evidence type="ECO:0000313" key="9">
    <source>
        <dbReference type="Proteomes" id="UP000007148"/>
    </source>
</evidence>
<feature type="region of interest" description="Disordered" evidence="5">
    <location>
        <begin position="88"/>
        <end position="108"/>
    </location>
</feature>
<evidence type="ECO:0000256" key="4">
    <source>
        <dbReference type="ARBA" id="ARBA00022734"/>
    </source>
</evidence>
<dbReference type="PANTHER" id="PTHR15414">
    <property type="entry name" value="OS-9-RELATED"/>
    <property type="match status" value="1"/>
</dbReference>
<dbReference type="GO" id="GO:0030968">
    <property type="term" value="P:endoplasmic reticulum unfolded protein response"/>
    <property type="evidence" value="ECO:0007669"/>
    <property type="project" value="InterPro"/>
</dbReference>